<dbReference type="GO" id="GO:0016757">
    <property type="term" value="F:glycosyltransferase activity"/>
    <property type="evidence" value="ECO:0007669"/>
    <property type="project" value="UniProtKB-KW"/>
</dbReference>
<accession>A0A941E5S6</accession>
<dbReference type="Gene3D" id="1.50.10.10">
    <property type="match status" value="1"/>
</dbReference>
<dbReference type="InterPro" id="IPR005195">
    <property type="entry name" value="Glyco_hydro_65_M"/>
</dbReference>
<name>A0A941E5S6_9ACTN</name>
<dbReference type="SUPFAM" id="SSF48208">
    <property type="entry name" value="Six-hairpin glycosidases"/>
    <property type="match status" value="1"/>
</dbReference>
<evidence type="ECO:0000313" key="10">
    <source>
        <dbReference type="EMBL" id="MBR7825616.1"/>
    </source>
</evidence>
<feature type="domain" description="Glycoside hydrolase family 65 C-terminal" evidence="8">
    <location>
        <begin position="724"/>
        <end position="784"/>
    </location>
</feature>
<gene>
    <name evidence="10" type="ORF">KDK95_04805</name>
</gene>
<keyword evidence="10" id="KW-0378">Hydrolase</keyword>
<dbReference type="InterPro" id="IPR005196">
    <property type="entry name" value="Glyco_hydro_65_N"/>
</dbReference>
<dbReference type="InterPro" id="IPR008928">
    <property type="entry name" value="6-hairpin_glycosidase_sf"/>
</dbReference>
<proteinExistence type="inferred from homology"/>
<dbReference type="SUPFAM" id="SSF74650">
    <property type="entry name" value="Galactose mutarotase-like"/>
    <property type="match status" value="1"/>
</dbReference>
<keyword evidence="4" id="KW-0326">Glycosidase</keyword>
<evidence type="ECO:0000256" key="3">
    <source>
        <dbReference type="ARBA" id="ARBA00022679"/>
    </source>
</evidence>
<dbReference type="FunFam" id="1.50.10.10:FF:000053">
    <property type="entry name" value="Putative glycosyl hydrolase"/>
    <property type="match status" value="1"/>
</dbReference>
<dbReference type="Pfam" id="PF03636">
    <property type="entry name" value="Glyco_hydro_65N"/>
    <property type="match status" value="1"/>
</dbReference>
<dbReference type="Pfam" id="PF03633">
    <property type="entry name" value="Glyco_hydro_65C"/>
    <property type="match status" value="1"/>
</dbReference>
<dbReference type="GO" id="GO:0005975">
    <property type="term" value="P:carbohydrate metabolic process"/>
    <property type="evidence" value="ECO:0007669"/>
    <property type="project" value="InterPro"/>
</dbReference>
<dbReference type="InterPro" id="IPR012341">
    <property type="entry name" value="6hp_glycosidase-like_sf"/>
</dbReference>
<protein>
    <submittedName>
        <fullName evidence="10">Glycoside hydrolase family 65 protein</fullName>
    </submittedName>
</protein>
<dbReference type="PIRSF" id="PIRSF036289">
    <property type="entry name" value="Glycosyl_hydrolase_malt_phosph"/>
    <property type="match status" value="1"/>
</dbReference>
<evidence type="ECO:0000256" key="6">
    <source>
        <dbReference type="PIRSR" id="PIRSR036289-51"/>
    </source>
</evidence>
<dbReference type="InterPro" id="IPR011013">
    <property type="entry name" value="Gal_mutarotase_sf_dom"/>
</dbReference>
<dbReference type="RefSeq" id="WP_212516770.1">
    <property type="nucleotide sequence ID" value="NZ_JAGSOH010000007.1"/>
</dbReference>
<evidence type="ECO:0000256" key="1">
    <source>
        <dbReference type="ARBA" id="ARBA00006768"/>
    </source>
</evidence>
<dbReference type="InterPro" id="IPR037018">
    <property type="entry name" value="GH65_N"/>
</dbReference>
<dbReference type="Pfam" id="PF03632">
    <property type="entry name" value="Glyco_hydro_65m"/>
    <property type="match status" value="1"/>
</dbReference>
<dbReference type="PANTHER" id="PTHR11051">
    <property type="entry name" value="GLYCOSYL HYDROLASE-RELATED"/>
    <property type="match status" value="1"/>
</dbReference>
<sequence length="805" mass="89159">MPGWSVAYDGIDPEKERIRETLCTVGNGYFATRGSAPEAVADAVHYPGTYAAGCYNALTDTVAGREVVNESMVNLPDWLATRLRFGDGPWFDAGSAPLTSYRQTLDLRRGVLVRDLAFRDADGRSTRIVQRRFAHMEFEHVGALQTTVLAEDWSGTLTVRSVLDGESANAGVERYRELSGRHLRVERAEVLDGDTALVETETVQSRLRIAQAIRTRVARDGDGRAPEFRPVADGSLVGHDLIVPLEAGRPVTVEKTATLFTGHDRAISEPAEAAMDWLGRLDGFDALLVRHTRAWRHLWQRCRVDLGRDEEAAEALRLHVFHLLQTVSPNTVGLDAGVPARGLHGEAYRGHVFWDELFVLPALTTRLPHVARSLLGYRHRRLPAARWAARDIGARGAMYPWQSGADGAETSQSVHLNPDSGRWLPDATHLQRHVGLAVAYNVWQYYQASGDREFLVERGAEMVLEIARFFGSIACYDHARDRFTLRGVVGPDEFHTRYPGAETPGIDDNAYTNVMTAWLLERAGALLKMLPTARHAELSEALGLTAEEIELWGHVAQRLYVPFHDDGVISQFAGYDKLDELDWAGLRARHGDIRRLDRVLEAEGDDVNRYKASKQADVLMLFYLLSADELHGLMRRLGYPWEPSSIPRTIEYYLARTSHGSTLSTVVHASVLARSHRREALRYFLEVLRSDVADVQGGTTAEGVHLAAMAGSLDVLQRCFAGVETRGDALHLDPFWPAELGHLEFTMNYREHALTVRINGDRVLVDAVPGGHAPIRVRCRGESALLAPGGRVAFPGSAEGALAGQ</sequence>
<feature type="binding site" evidence="6">
    <location>
        <begin position="354"/>
        <end position="355"/>
    </location>
    <ligand>
        <name>substrate</name>
    </ligand>
</feature>
<keyword evidence="3" id="KW-0808">Transferase</keyword>
<comment type="similarity">
    <text evidence="1">Belongs to the glycosyl hydrolase 65 family.</text>
</comment>
<evidence type="ECO:0000259" key="9">
    <source>
        <dbReference type="Pfam" id="PF03636"/>
    </source>
</evidence>
<comment type="caution">
    <text evidence="10">The sequence shown here is derived from an EMBL/GenBank/DDBJ whole genome shotgun (WGS) entry which is preliminary data.</text>
</comment>
<reference evidence="10" key="1">
    <citation type="submission" date="2021-04" db="EMBL/GenBank/DDBJ databases">
        <title>Genome based classification of Actinospica acidithermotolerans sp. nov., an actinobacterium isolated from an Indonesian hot spring.</title>
        <authorList>
            <person name="Kusuma A.B."/>
            <person name="Putra K.E."/>
            <person name="Nafisah S."/>
            <person name="Loh J."/>
            <person name="Nouioui I."/>
            <person name="Goodfellow M."/>
        </authorList>
    </citation>
    <scope>NUCLEOTIDE SEQUENCE</scope>
    <source>
        <strain evidence="10">MGRD01-02</strain>
    </source>
</reference>
<feature type="domain" description="Glycoside hydrolase family 65 central catalytic" evidence="7">
    <location>
        <begin position="317"/>
        <end position="713"/>
    </location>
</feature>
<dbReference type="Gene3D" id="2.60.420.10">
    <property type="entry name" value="Maltose phosphorylase, domain 3"/>
    <property type="match status" value="1"/>
</dbReference>
<evidence type="ECO:0000259" key="7">
    <source>
        <dbReference type="Pfam" id="PF03632"/>
    </source>
</evidence>
<evidence type="ECO:0000259" key="8">
    <source>
        <dbReference type="Pfam" id="PF03633"/>
    </source>
</evidence>
<evidence type="ECO:0000256" key="2">
    <source>
        <dbReference type="ARBA" id="ARBA00022676"/>
    </source>
</evidence>
<keyword evidence="2" id="KW-0328">Glycosyltransferase</keyword>
<feature type="binding site" evidence="6">
    <location>
        <begin position="614"/>
        <end position="615"/>
    </location>
    <ligand>
        <name>substrate</name>
    </ligand>
</feature>
<organism evidence="10 11">
    <name type="scientific">Actinospica acidithermotolerans</name>
    <dbReference type="NCBI Taxonomy" id="2828514"/>
    <lineage>
        <taxon>Bacteria</taxon>
        <taxon>Bacillati</taxon>
        <taxon>Actinomycetota</taxon>
        <taxon>Actinomycetes</taxon>
        <taxon>Catenulisporales</taxon>
        <taxon>Actinospicaceae</taxon>
        <taxon>Actinospica</taxon>
    </lineage>
</organism>
<keyword evidence="11" id="KW-1185">Reference proteome</keyword>
<evidence type="ECO:0000313" key="11">
    <source>
        <dbReference type="Proteomes" id="UP000676325"/>
    </source>
</evidence>
<dbReference type="AlphaFoldDB" id="A0A941E5S6"/>
<evidence type="ECO:0000256" key="5">
    <source>
        <dbReference type="PIRSR" id="PIRSR036289-50"/>
    </source>
</evidence>
<dbReference type="GO" id="GO:0030246">
    <property type="term" value="F:carbohydrate binding"/>
    <property type="evidence" value="ECO:0007669"/>
    <property type="project" value="InterPro"/>
</dbReference>
<dbReference type="EMBL" id="JAGSOH010000007">
    <property type="protein sequence ID" value="MBR7825616.1"/>
    <property type="molecule type" value="Genomic_DNA"/>
</dbReference>
<dbReference type="PANTHER" id="PTHR11051:SF8">
    <property type="entry name" value="PROTEIN-GLUCOSYLGALACTOSYLHYDROXYLYSINE GLUCOSIDASE"/>
    <property type="match status" value="1"/>
</dbReference>
<evidence type="ECO:0000256" key="4">
    <source>
        <dbReference type="ARBA" id="ARBA00023295"/>
    </source>
</evidence>
<dbReference type="Gene3D" id="2.70.98.40">
    <property type="entry name" value="Glycoside hydrolase, family 65, N-terminal domain"/>
    <property type="match status" value="1"/>
</dbReference>
<feature type="domain" description="Glycoside hydrolase family 65 N-terminal" evidence="9">
    <location>
        <begin position="8"/>
        <end position="262"/>
    </location>
</feature>
<dbReference type="GO" id="GO:0004553">
    <property type="term" value="F:hydrolase activity, hydrolyzing O-glycosyl compounds"/>
    <property type="evidence" value="ECO:0007669"/>
    <property type="project" value="TreeGrafter"/>
</dbReference>
<feature type="active site" description="Proton donor" evidence="5">
    <location>
        <position position="493"/>
    </location>
</feature>
<dbReference type="Proteomes" id="UP000676325">
    <property type="component" value="Unassembled WGS sequence"/>
</dbReference>
<dbReference type="InterPro" id="IPR017045">
    <property type="entry name" value="Malt_Pase/Glycosyl_Hdrlase"/>
</dbReference>
<dbReference type="InterPro" id="IPR005194">
    <property type="entry name" value="Glyco_hydro_65_C"/>
</dbReference>